<dbReference type="AlphaFoldDB" id="A0A7R9H3V9"/>
<feature type="domain" description="Peptidase M13 N-terminal" evidence="10">
    <location>
        <begin position="11"/>
        <end position="369"/>
    </location>
</feature>
<dbReference type="SUPFAM" id="SSF55486">
    <property type="entry name" value="Metalloproteases ('zincins'), catalytic domain"/>
    <property type="match status" value="1"/>
</dbReference>
<dbReference type="GO" id="GO:0046872">
    <property type="term" value="F:metal ion binding"/>
    <property type="evidence" value="ECO:0007669"/>
    <property type="project" value="UniProtKB-KW"/>
</dbReference>
<keyword evidence="7" id="KW-0862">Zinc</keyword>
<keyword evidence="4" id="KW-0645">Protease</keyword>
<evidence type="ECO:0000256" key="7">
    <source>
        <dbReference type="ARBA" id="ARBA00022833"/>
    </source>
</evidence>
<feature type="domain" description="Peptidase M13 C-terminal" evidence="9">
    <location>
        <begin position="447"/>
        <end position="615"/>
    </location>
</feature>
<keyword evidence="5" id="KW-0479">Metal-binding</keyword>
<evidence type="ECO:0000256" key="3">
    <source>
        <dbReference type="ARBA" id="ARBA00007357"/>
    </source>
</evidence>
<comment type="similarity">
    <text evidence="3">Belongs to the peptidase M13 family.</text>
</comment>
<dbReference type="InterPro" id="IPR008753">
    <property type="entry name" value="Peptidase_M13_N"/>
</dbReference>
<proteinExistence type="inferred from homology"/>
<dbReference type="PANTHER" id="PTHR11733:SF229">
    <property type="entry name" value="NEPRILYSIN-2-LIKE PROTEIN"/>
    <property type="match status" value="1"/>
</dbReference>
<evidence type="ECO:0000256" key="6">
    <source>
        <dbReference type="ARBA" id="ARBA00022801"/>
    </source>
</evidence>
<dbReference type="PANTHER" id="PTHR11733">
    <property type="entry name" value="ZINC METALLOPROTEASE FAMILY M13 NEPRILYSIN-RELATED"/>
    <property type="match status" value="1"/>
</dbReference>
<dbReference type="PROSITE" id="PS51885">
    <property type="entry name" value="NEPRILYSIN"/>
    <property type="match status" value="1"/>
</dbReference>
<name>A0A7R9H3V9_TIMCR</name>
<evidence type="ECO:0000256" key="1">
    <source>
        <dbReference type="ARBA" id="ARBA00001947"/>
    </source>
</evidence>
<dbReference type="GO" id="GO:0004222">
    <property type="term" value="F:metalloendopeptidase activity"/>
    <property type="evidence" value="ECO:0007669"/>
    <property type="project" value="InterPro"/>
</dbReference>
<dbReference type="InterPro" id="IPR042089">
    <property type="entry name" value="Peptidase_M13_dom_2"/>
</dbReference>
<accession>A0A7R9H3V9</accession>
<keyword evidence="6" id="KW-0378">Hydrolase</keyword>
<evidence type="ECO:0000256" key="5">
    <source>
        <dbReference type="ARBA" id="ARBA00022723"/>
    </source>
</evidence>
<dbReference type="Gene3D" id="1.10.1380.10">
    <property type="entry name" value="Neutral endopeptidase , domain2"/>
    <property type="match status" value="1"/>
</dbReference>
<organism evidence="11">
    <name type="scientific">Timema cristinae</name>
    <name type="common">Walking stick</name>
    <dbReference type="NCBI Taxonomy" id="61476"/>
    <lineage>
        <taxon>Eukaryota</taxon>
        <taxon>Metazoa</taxon>
        <taxon>Ecdysozoa</taxon>
        <taxon>Arthropoda</taxon>
        <taxon>Hexapoda</taxon>
        <taxon>Insecta</taxon>
        <taxon>Pterygota</taxon>
        <taxon>Neoptera</taxon>
        <taxon>Polyneoptera</taxon>
        <taxon>Phasmatodea</taxon>
        <taxon>Timematodea</taxon>
        <taxon>Timematoidea</taxon>
        <taxon>Timematidae</taxon>
        <taxon>Timema</taxon>
    </lineage>
</organism>
<dbReference type="InterPro" id="IPR018497">
    <property type="entry name" value="Peptidase_M13_C"/>
</dbReference>
<dbReference type="InterPro" id="IPR024079">
    <property type="entry name" value="MetalloPept_cat_dom_sf"/>
</dbReference>
<dbReference type="GO" id="GO:0005886">
    <property type="term" value="C:plasma membrane"/>
    <property type="evidence" value="ECO:0007669"/>
    <property type="project" value="UniProtKB-SubCell"/>
</dbReference>
<dbReference type="Pfam" id="PF05649">
    <property type="entry name" value="Peptidase_M13_N"/>
    <property type="match status" value="1"/>
</dbReference>
<dbReference type="InterPro" id="IPR000718">
    <property type="entry name" value="Peptidase_M13"/>
</dbReference>
<evidence type="ECO:0000256" key="4">
    <source>
        <dbReference type="ARBA" id="ARBA00022670"/>
    </source>
</evidence>
<reference evidence="11" key="1">
    <citation type="submission" date="2020-11" db="EMBL/GenBank/DDBJ databases">
        <authorList>
            <person name="Tran Van P."/>
        </authorList>
    </citation>
    <scope>NUCLEOTIDE SEQUENCE</scope>
</reference>
<comment type="subcellular location">
    <subcellularLocation>
        <location evidence="2">Cell membrane</location>
        <topology evidence="2">Single-pass type II membrane protein</topology>
    </subcellularLocation>
</comment>
<dbReference type="EMBL" id="OC320394">
    <property type="protein sequence ID" value="CAD7407975.1"/>
    <property type="molecule type" value="Genomic_DNA"/>
</dbReference>
<gene>
    <name evidence="11" type="ORF">TCEB3V08_LOCUS9295</name>
</gene>
<evidence type="ECO:0000313" key="11">
    <source>
        <dbReference type="EMBL" id="CAD7407975.1"/>
    </source>
</evidence>
<evidence type="ECO:0000259" key="9">
    <source>
        <dbReference type="Pfam" id="PF01431"/>
    </source>
</evidence>
<dbReference type="Gene3D" id="3.40.390.10">
    <property type="entry name" value="Collagenase (Catalytic Domain)"/>
    <property type="match status" value="1"/>
</dbReference>
<keyword evidence="8" id="KW-0482">Metalloprotease</keyword>
<comment type="cofactor">
    <cofactor evidence="1">
        <name>Zn(2+)</name>
        <dbReference type="ChEBI" id="CHEBI:29105"/>
    </cofactor>
</comment>
<evidence type="ECO:0000256" key="8">
    <source>
        <dbReference type="ARBA" id="ARBA00023049"/>
    </source>
</evidence>
<evidence type="ECO:0000259" key="10">
    <source>
        <dbReference type="Pfam" id="PF05649"/>
    </source>
</evidence>
<dbReference type="GO" id="GO:0016485">
    <property type="term" value="P:protein processing"/>
    <property type="evidence" value="ECO:0007669"/>
    <property type="project" value="TreeGrafter"/>
</dbReference>
<dbReference type="Pfam" id="PF01431">
    <property type="entry name" value="Peptidase_M13"/>
    <property type="match status" value="1"/>
</dbReference>
<protein>
    <submittedName>
        <fullName evidence="11">Uncharacterized protein</fullName>
    </submittedName>
</protein>
<evidence type="ECO:0000256" key="2">
    <source>
        <dbReference type="ARBA" id="ARBA00004401"/>
    </source>
</evidence>
<sequence>MLSMMDHSANPCDDFYQYACGGLRLRSRMVEVKPADDVWNRLKAVINDPEESSRASQQLIQFYNSCMTYEDSMNEAQRIQKAKHLLAEMTGNPQESNITQLLVKLLNENKTPLFDVLLDIDGRNSSRFALKLVTPVHRSVFERPVDDCLQCSHINKLKYLDTMEEALKSLYPNYTKQYVNEILSIVDNNVIKIIQKYTPFEAEVRRTLLSKEYVIMTVEELQINFSLIEWNYLFSSLLNINVSNYTQIQVYFKCYFDSIFYHLRITDSSVLYRYLLAIYARDIYQDLVKPRGPCGREQYCLQVAEALLGDVTSSMYLATFTEEELDKKQKNMKMIFKKVQNAMANQIDRSSWIDDTSRGAVLMKLKSLKMAESPRAVFLDPVSTFLSDRIQGNELNALDYFNNSVHLLRRYRQLMFAMYDKNPLLPEQIWTYFARPYSSNVITIHGSNQIVIPLGTTPAEPKERIHPKYRLMASLGTAVALLVAHHFDFIGIHYGEGGNKEGILTDYSSSGYMSEFENCARKISHTLPEIVKHRFDASLSANHHKMDLTALELVLEAYTAWRNGSSEYEERLPWLDMDHAQLFFMSLAQFSCTKTTKWELPESLLKDMQFPSSIRKRLGPKKDEATEERRMLHNDDIQTLYSSQDIVKIVKSRRLRWAGHAVRMGDSRTLFKVL</sequence>